<protein>
    <recommendedName>
        <fullName evidence="4">C2H2-type domain-containing protein</fullName>
    </recommendedName>
</protein>
<evidence type="ECO:0000256" key="1">
    <source>
        <dbReference type="SAM" id="MobiDB-lite"/>
    </source>
</evidence>
<gene>
    <name evidence="2" type="ORF">GALMADRAFT_133107</name>
</gene>
<evidence type="ECO:0000313" key="2">
    <source>
        <dbReference type="EMBL" id="KDR83685.1"/>
    </source>
</evidence>
<dbReference type="HOGENOM" id="CLU_1635610_0_0_1"/>
<name>A0A067TKC7_GALM3</name>
<dbReference type="AlphaFoldDB" id="A0A067TKC7"/>
<dbReference type="OrthoDB" id="2685617at2759"/>
<proteinExistence type="predicted"/>
<evidence type="ECO:0008006" key="4">
    <source>
        <dbReference type="Google" id="ProtNLM"/>
    </source>
</evidence>
<feature type="compositionally biased region" description="Basic and acidic residues" evidence="1">
    <location>
        <begin position="153"/>
        <end position="170"/>
    </location>
</feature>
<evidence type="ECO:0000313" key="3">
    <source>
        <dbReference type="Proteomes" id="UP000027222"/>
    </source>
</evidence>
<dbReference type="Proteomes" id="UP000027222">
    <property type="component" value="Unassembled WGS sequence"/>
</dbReference>
<organism evidence="2 3">
    <name type="scientific">Galerina marginata (strain CBS 339.88)</name>
    <dbReference type="NCBI Taxonomy" id="685588"/>
    <lineage>
        <taxon>Eukaryota</taxon>
        <taxon>Fungi</taxon>
        <taxon>Dikarya</taxon>
        <taxon>Basidiomycota</taxon>
        <taxon>Agaricomycotina</taxon>
        <taxon>Agaricomycetes</taxon>
        <taxon>Agaricomycetidae</taxon>
        <taxon>Agaricales</taxon>
        <taxon>Agaricineae</taxon>
        <taxon>Strophariaceae</taxon>
        <taxon>Galerina</taxon>
    </lineage>
</organism>
<feature type="region of interest" description="Disordered" evidence="1">
    <location>
        <begin position="103"/>
        <end position="180"/>
    </location>
</feature>
<sequence>MDATFKFQQALPFALLPVSTQLAALHTARTPSQSFPYSCSRCGSELTTSTRVKRSGHNTHPLRSISATCYACGGVSSILVDRGNATNFPARRKLDSRAIPLQHMLQEPVTPLLSPSREGPADRPTSAKSPTERLMQGAQFKSKKKSGLQEMLQRNREQEKKRTKAEDKKPAGLSAFLSTL</sequence>
<accession>A0A067TKC7</accession>
<dbReference type="EMBL" id="KL142368">
    <property type="protein sequence ID" value="KDR83685.1"/>
    <property type="molecule type" value="Genomic_DNA"/>
</dbReference>
<reference evidence="3" key="1">
    <citation type="journal article" date="2014" name="Proc. Natl. Acad. Sci. U.S.A.">
        <title>Extensive sampling of basidiomycete genomes demonstrates inadequacy of the white-rot/brown-rot paradigm for wood decay fungi.</title>
        <authorList>
            <person name="Riley R."/>
            <person name="Salamov A.A."/>
            <person name="Brown D.W."/>
            <person name="Nagy L.G."/>
            <person name="Floudas D."/>
            <person name="Held B.W."/>
            <person name="Levasseur A."/>
            <person name="Lombard V."/>
            <person name="Morin E."/>
            <person name="Otillar R."/>
            <person name="Lindquist E.A."/>
            <person name="Sun H."/>
            <person name="LaButti K.M."/>
            <person name="Schmutz J."/>
            <person name="Jabbour D."/>
            <person name="Luo H."/>
            <person name="Baker S.E."/>
            <person name="Pisabarro A.G."/>
            <person name="Walton J.D."/>
            <person name="Blanchette R.A."/>
            <person name="Henrissat B."/>
            <person name="Martin F."/>
            <person name="Cullen D."/>
            <person name="Hibbett D.S."/>
            <person name="Grigoriev I.V."/>
        </authorList>
    </citation>
    <scope>NUCLEOTIDE SEQUENCE [LARGE SCALE GENOMIC DNA]</scope>
    <source>
        <strain evidence="3">CBS 339.88</strain>
    </source>
</reference>
<keyword evidence="3" id="KW-1185">Reference proteome</keyword>